<name>A0A0F8ZQI2_9ZZZZ</name>
<organism evidence="1">
    <name type="scientific">marine sediment metagenome</name>
    <dbReference type="NCBI Taxonomy" id="412755"/>
    <lineage>
        <taxon>unclassified sequences</taxon>
        <taxon>metagenomes</taxon>
        <taxon>ecological metagenomes</taxon>
    </lineage>
</organism>
<comment type="caution">
    <text evidence="1">The sequence shown here is derived from an EMBL/GenBank/DDBJ whole genome shotgun (WGS) entry which is preliminary data.</text>
</comment>
<dbReference type="AlphaFoldDB" id="A0A0F8ZQI2"/>
<reference evidence="1" key="1">
    <citation type="journal article" date="2015" name="Nature">
        <title>Complex archaea that bridge the gap between prokaryotes and eukaryotes.</title>
        <authorList>
            <person name="Spang A."/>
            <person name="Saw J.H."/>
            <person name="Jorgensen S.L."/>
            <person name="Zaremba-Niedzwiedzka K."/>
            <person name="Martijn J."/>
            <person name="Lind A.E."/>
            <person name="van Eijk R."/>
            <person name="Schleper C."/>
            <person name="Guy L."/>
            <person name="Ettema T.J."/>
        </authorList>
    </citation>
    <scope>NUCLEOTIDE SEQUENCE</scope>
</reference>
<accession>A0A0F8ZQI2</accession>
<gene>
    <name evidence="1" type="ORF">LCGC14_2941700</name>
</gene>
<proteinExistence type="predicted"/>
<protein>
    <submittedName>
        <fullName evidence="1">Uncharacterized protein</fullName>
    </submittedName>
</protein>
<feature type="non-terminal residue" evidence="1">
    <location>
        <position position="77"/>
    </location>
</feature>
<evidence type="ECO:0000313" key="1">
    <source>
        <dbReference type="EMBL" id="KKK68669.1"/>
    </source>
</evidence>
<sequence>MALKDWFELRDLISAAKGGVTGFIAGGPVGAAIGAGANYALGNLEQELAPNPPTIQQQSPQVGRTPIGAELNEALLS</sequence>
<dbReference type="EMBL" id="LAZR01059019">
    <property type="protein sequence ID" value="KKK68669.1"/>
    <property type="molecule type" value="Genomic_DNA"/>
</dbReference>